<dbReference type="Pfam" id="PF22205">
    <property type="entry name" value="Csm6_6H"/>
    <property type="match status" value="1"/>
</dbReference>
<dbReference type="EMBL" id="JABXWD010000179">
    <property type="protein sequence ID" value="MBV6341992.1"/>
    <property type="molecule type" value="Genomic_DNA"/>
</dbReference>
<proteinExistence type="predicted"/>
<gene>
    <name evidence="2" type="ORF">HWQ67_10380</name>
</gene>
<organism evidence="2 3">
    <name type="scientific">Candidatus Magnetobacterium casense</name>
    <dbReference type="NCBI Taxonomy" id="1455061"/>
    <lineage>
        <taxon>Bacteria</taxon>
        <taxon>Pseudomonadati</taxon>
        <taxon>Nitrospirota</taxon>
        <taxon>Thermodesulfovibrionia</taxon>
        <taxon>Thermodesulfovibrionales</taxon>
        <taxon>Candidatus Magnetobacteriaceae</taxon>
        <taxon>Candidatus Magnetobacterium</taxon>
    </lineage>
</organism>
<evidence type="ECO:0000259" key="1">
    <source>
        <dbReference type="Pfam" id="PF22205"/>
    </source>
</evidence>
<dbReference type="NCBIfam" id="TIGR02710">
    <property type="entry name" value="TIGR02710 family CRISPR-associated CARF protein"/>
    <property type="match status" value="1"/>
</dbReference>
<dbReference type="InterPro" id="IPR054008">
    <property type="entry name" value="Csm6_6H"/>
</dbReference>
<name>A0ABS6S039_9BACT</name>
<accession>A0ABS6S039</accession>
<comment type="caution">
    <text evidence="2">The sequence shown here is derived from an EMBL/GenBank/DDBJ whole genome shotgun (WGS) entry which is preliminary data.</text>
</comment>
<protein>
    <submittedName>
        <fullName evidence="2">TIGR02710 family CRISPR-associated protein</fullName>
    </submittedName>
</protein>
<reference evidence="2 3" key="1">
    <citation type="journal article" date="2020" name="J Geophys Res Biogeosci">
        <title>Magnetotaxis as an Adaptation to Enable Bacterial Shuttling of Microbial Sulfur and Sulfur Cycling Across Aquatic Oxic#Anoxic Interfaces.</title>
        <authorList>
            <person name="Li J."/>
            <person name="Liu P."/>
            <person name="Wang J."/>
            <person name="Roberts A.P."/>
            <person name="Pan Y."/>
        </authorList>
    </citation>
    <scope>NUCLEOTIDE SEQUENCE [LARGE SCALE GENOMIC DNA]</scope>
    <source>
        <strain evidence="2 3">MYR-1_YQ</strain>
    </source>
</reference>
<dbReference type="RefSeq" id="WP_218252621.1">
    <property type="nucleotide sequence ID" value="NZ_JABXWD010000179.1"/>
</dbReference>
<feature type="domain" description="Csm6 6H" evidence="1">
    <location>
        <begin position="155"/>
        <end position="247"/>
    </location>
</feature>
<evidence type="ECO:0000313" key="2">
    <source>
        <dbReference type="EMBL" id="MBV6341992.1"/>
    </source>
</evidence>
<dbReference type="Pfam" id="PF09670">
    <property type="entry name" value="Cas_Cas02710"/>
    <property type="match status" value="1"/>
</dbReference>
<keyword evidence="3" id="KW-1185">Reference proteome</keyword>
<dbReference type="Proteomes" id="UP001196980">
    <property type="component" value="Unassembled WGS sequence"/>
</dbReference>
<sequence>MEEKTYKAMIISVGGTPEPIVKSISHYIPEFVSFFASQETCDSIAAIKRGIEDSCGLEIRSERTLVDNADDLRHCFPLAKESVKRVMDKGYNKEDVIVDYTGGTKNMSVALALASVTYGLRYSYVGGTQRTKDGVGIVQDGHETVYDSVNPWDLLAVEDKKKISLLFNQYQFKAAKDLLDALVQKGVEGGFHFKLLASLVDGYYKWDLFKHNQAQDSFTKGKVDLLQEFHDNGIRAFAEATKKNLEIVNVLSEAKGRCSRRVHHVLDMYANALRRFKEGKTDDAVLRLYRLVEMIAQERLLHTYEINTSDVKEKQLPEALREGFVHKYKDRGTIKLPQNASLQLLLELGDELGQVYLLNEDNFRKLQSERNQSYLAHGLNSSQESTYDKLRKFILDLKAFNESDVPVFPRLEFDD</sequence>
<dbReference type="InterPro" id="IPR014082">
    <property type="entry name" value="CRISPR-assoc_prot_Cas02710"/>
</dbReference>
<evidence type="ECO:0000313" key="3">
    <source>
        <dbReference type="Proteomes" id="UP001196980"/>
    </source>
</evidence>